<reference evidence="1 2" key="1">
    <citation type="submission" date="2016-10" db="EMBL/GenBank/DDBJ databases">
        <authorList>
            <person name="de Groot N.N."/>
        </authorList>
    </citation>
    <scope>NUCLEOTIDE SEQUENCE [LARGE SCALE GENOMIC DNA]</scope>
    <source>
        <strain evidence="1 2">Nl7</strain>
    </source>
</reference>
<dbReference type="Proteomes" id="UP000183339">
    <property type="component" value="Unassembled WGS sequence"/>
</dbReference>
<dbReference type="AlphaFoldDB" id="A0A1H9YQK5"/>
<accession>A0A1H9YQK5</accession>
<proteinExistence type="predicted"/>
<organism evidence="1 2">
    <name type="scientific">Nitrosospira multiformis</name>
    <dbReference type="NCBI Taxonomy" id="1231"/>
    <lineage>
        <taxon>Bacteria</taxon>
        <taxon>Pseudomonadati</taxon>
        <taxon>Pseudomonadota</taxon>
        <taxon>Betaproteobacteria</taxon>
        <taxon>Nitrosomonadales</taxon>
        <taxon>Nitrosomonadaceae</taxon>
        <taxon>Nitrosospira</taxon>
    </lineage>
</organism>
<dbReference type="EMBL" id="FOHI01000001">
    <property type="protein sequence ID" value="SES71420.1"/>
    <property type="molecule type" value="Genomic_DNA"/>
</dbReference>
<gene>
    <name evidence="1" type="ORF">SAMN05216412_101339</name>
</gene>
<dbReference type="RefSeq" id="WP_074703940.1">
    <property type="nucleotide sequence ID" value="NZ_FOHI01000001.1"/>
</dbReference>
<dbReference type="OrthoDB" id="8565794at2"/>
<evidence type="ECO:0000313" key="2">
    <source>
        <dbReference type="Proteomes" id="UP000183339"/>
    </source>
</evidence>
<sequence length="91" mass="10051">MTQEIDKEILDTLENGVKTSLQIMELMVIAIGRQNKEASEIVDDLVNNGKARLVLQADVNGLELFAVGPDNKVIGGPLLAYRRAERSTWVN</sequence>
<evidence type="ECO:0000313" key="1">
    <source>
        <dbReference type="EMBL" id="SES71420.1"/>
    </source>
</evidence>
<name>A0A1H9YQK5_9PROT</name>
<protein>
    <submittedName>
        <fullName evidence="1">Uncharacterized protein</fullName>
    </submittedName>
</protein>